<reference evidence="3 4" key="1">
    <citation type="submission" date="2017-06" db="EMBL/GenBank/DDBJ databases">
        <authorList>
            <person name="Kim H.J."/>
            <person name="Triplett B.A."/>
        </authorList>
    </citation>
    <scope>NUCLEOTIDE SEQUENCE [LARGE SCALE GENOMIC DNA]</scope>
    <source>
        <strain evidence="3 4">DSM 43151</strain>
    </source>
</reference>
<dbReference type="InterPro" id="IPR011256">
    <property type="entry name" value="Reg_factor_effector_dom_sf"/>
</dbReference>
<feature type="domain" description="HTH merR-type" evidence="2">
    <location>
        <begin position="1"/>
        <end position="71"/>
    </location>
</feature>
<dbReference type="AlphaFoldDB" id="A0A238WPZ0"/>
<dbReference type="Gene3D" id="1.10.1660.10">
    <property type="match status" value="1"/>
</dbReference>
<evidence type="ECO:0000256" key="1">
    <source>
        <dbReference type="ARBA" id="ARBA00023125"/>
    </source>
</evidence>
<dbReference type="GO" id="GO:0003677">
    <property type="term" value="F:DNA binding"/>
    <property type="evidence" value="ECO:0007669"/>
    <property type="project" value="UniProtKB-KW"/>
</dbReference>
<dbReference type="InterPro" id="IPR010499">
    <property type="entry name" value="AraC_E-bd"/>
</dbReference>
<dbReference type="EMBL" id="FZNR01000002">
    <property type="protein sequence ID" value="SNR48451.1"/>
    <property type="molecule type" value="Genomic_DNA"/>
</dbReference>
<evidence type="ECO:0000259" key="2">
    <source>
        <dbReference type="PROSITE" id="PS50937"/>
    </source>
</evidence>
<dbReference type="InterPro" id="IPR000551">
    <property type="entry name" value="MerR-type_HTH_dom"/>
</dbReference>
<accession>A0A238WPZ0</accession>
<dbReference type="PANTHER" id="PTHR30204:SF97">
    <property type="entry name" value="MERR FAMILY REGULATORY PROTEIN"/>
    <property type="match status" value="1"/>
</dbReference>
<dbReference type="InterPro" id="IPR047057">
    <property type="entry name" value="MerR_fam"/>
</dbReference>
<dbReference type="SMART" id="SM00871">
    <property type="entry name" value="AraC_E_bind"/>
    <property type="match status" value="1"/>
</dbReference>
<dbReference type="Gene3D" id="3.20.80.10">
    <property type="entry name" value="Regulatory factor, effector binding domain"/>
    <property type="match status" value="1"/>
</dbReference>
<proteinExistence type="predicted"/>
<dbReference type="Pfam" id="PF06445">
    <property type="entry name" value="GyrI-like"/>
    <property type="match status" value="1"/>
</dbReference>
<organism evidence="3 4">
    <name type="scientific">Actinoplanes regularis</name>
    <dbReference type="NCBI Taxonomy" id="52697"/>
    <lineage>
        <taxon>Bacteria</taxon>
        <taxon>Bacillati</taxon>
        <taxon>Actinomycetota</taxon>
        <taxon>Actinomycetes</taxon>
        <taxon>Micromonosporales</taxon>
        <taxon>Micromonosporaceae</taxon>
        <taxon>Actinoplanes</taxon>
    </lineage>
</organism>
<evidence type="ECO:0000313" key="3">
    <source>
        <dbReference type="EMBL" id="SNR48451.1"/>
    </source>
</evidence>
<evidence type="ECO:0000313" key="4">
    <source>
        <dbReference type="Proteomes" id="UP000198415"/>
    </source>
</evidence>
<dbReference type="SMART" id="SM00422">
    <property type="entry name" value="HTH_MERR"/>
    <property type="match status" value="1"/>
</dbReference>
<name>A0A238WPZ0_9ACTN</name>
<dbReference type="CDD" id="cd01107">
    <property type="entry name" value="HTH_BmrR"/>
    <property type="match status" value="1"/>
</dbReference>
<dbReference type="SUPFAM" id="SSF55136">
    <property type="entry name" value="Probable bacterial effector-binding domain"/>
    <property type="match status" value="1"/>
</dbReference>
<dbReference type="Pfam" id="PF13411">
    <property type="entry name" value="MerR_1"/>
    <property type="match status" value="1"/>
</dbReference>
<keyword evidence="1 3" id="KW-0238">DNA-binding</keyword>
<sequence>MLSIGDFAGLGRVSVRMLRHYDAIGLLRPAHVDPHSGYRFYTAEQLLRLNRILALKDLGFSLNQVQLMIEEKVEPGELRGMLRLRRAELAAQVERDNARLALVDARLRMIEAEGHMNTGDVVLKQVPAVRVAELSATALGYDHPTSITENLSPLYPRLEELLLRAGVAVTGSPLAYYRPAPTGPEDETITVHAAFPIGDAEVGGAEGAGFDVVVLPPIEAASAVHQGPMSEAFRTGGRIAAWIEENGYRPVPPGYAREVYLHCPAELAEWVTEMQVPLDGTEIATGRN</sequence>
<dbReference type="PROSITE" id="PS50937">
    <property type="entry name" value="HTH_MERR_2"/>
    <property type="match status" value="1"/>
</dbReference>
<dbReference type="RefSeq" id="WP_089292517.1">
    <property type="nucleotide sequence ID" value="NZ_BOMU01000018.1"/>
</dbReference>
<gene>
    <name evidence="3" type="ORF">SAMN06264365_102764</name>
</gene>
<keyword evidence="4" id="KW-1185">Reference proteome</keyword>
<dbReference type="OrthoDB" id="7849865at2"/>
<dbReference type="PANTHER" id="PTHR30204">
    <property type="entry name" value="REDOX-CYCLING DRUG-SENSING TRANSCRIPTIONAL ACTIVATOR SOXR"/>
    <property type="match status" value="1"/>
</dbReference>
<dbReference type="SUPFAM" id="SSF46955">
    <property type="entry name" value="Putative DNA-binding domain"/>
    <property type="match status" value="1"/>
</dbReference>
<dbReference type="Proteomes" id="UP000198415">
    <property type="component" value="Unassembled WGS sequence"/>
</dbReference>
<dbReference type="InterPro" id="IPR009061">
    <property type="entry name" value="DNA-bd_dom_put_sf"/>
</dbReference>
<dbReference type="GO" id="GO:0003700">
    <property type="term" value="F:DNA-binding transcription factor activity"/>
    <property type="evidence" value="ECO:0007669"/>
    <property type="project" value="InterPro"/>
</dbReference>
<dbReference type="InterPro" id="IPR029442">
    <property type="entry name" value="GyrI-like"/>
</dbReference>
<protein>
    <submittedName>
        <fullName evidence="3">DNA-binding transcriptional regulator, MerR family</fullName>
    </submittedName>
</protein>